<dbReference type="EMBL" id="CP014672">
    <property type="protein sequence ID" value="ANW98547.1"/>
    <property type="molecule type" value="Genomic_DNA"/>
</dbReference>
<proteinExistence type="predicted"/>
<name>A0A1B1YCS2_THEST</name>
<dbReference type="Proteomes" id="UP000092971">
    <property type="component" value="Chromosome"/>
</dbReference>
<reference evidence="1 2" key="1">
    <citation type="submission" date="2016-02" db="EMBL/GenBank/DDBJ databases">
        <title>Comparison of Clostridium stercorarium subspecies using comparative genomics and transcriptomics.</title>
        <authorList>
            <person name="Schellenberg J."/>
            <person name="Thallinger G."/>
            <person name="Levin D.B."/>
            <person name="Zhang X."/>
            <person name="Alvare G."/>
            <person name="Fristensky B."/>
            <person name="Sparling R."/>
        </authorList>
    </citation>
    <scope>NUCLEOTIDE SEQUENCE [LARGE SCALE GENOMIC DNA]</scope>
    <source>
        <strain evidence="1 2">DSM 2910</strain>
    </source>
</reference>
<protein>
    <submittedName>
        <fullName evidence="1">Uncharacterized protein</fullName>
    </submittedName>
</protein>
<evidence type="ECO:0000313" key="2">
    <source>
        <dbReference type="Proteomes" id="UP000092971"/>
    </source>
</evidence>
<organism evidence="1 2">
    <name type="scientific">Thermoclostridium stercorarium subsp. thermolacticum DSM 2910</name>
    <dbReference type="NCBI Taxonomy" id="1121336"/>
    <lineage>
        <taxon>Bacteria</taxon>
        <taxon>Bacillati</taxon>
        <taxon>Bacillota</taxon>
        <taxon>Clostridia</taxon>
        <taxon>Eubacteriales</taxon>
        <taxon>Oscillospiraceae</taxon>
        <taxon>Thermoclostridium</taxon>
    </lineage>
</organism>
<accession>A0A1B1YCS2</accession>
<dbReference type="AlphaFoldDB" id="A0A1B1YCS2"/>
<gene>
    <name evidence="1" type="ORF">CSTERTH_05605</name>
</gene>
<sequence>MIRQADAEDAAIIHKIMLSAFEEYRHTDDPSGALKETVSSIEASSKKWLRKSPALLFGRSSGGRAASFYFQAINTKKQFITKYFPNGRGLSG</sequence>
<evidence type="ECO:0000313" key="1">
    <source>
        <dbReference type="EMBL" id="ANW98547.1"/>
    </source>
</evidence>